<gene>
    <name evidence="1" type="ORF">IE37_00916</name>
</gene>
<dbReference type="Proteomes" id="UP000245720">
    <property type="component" value="Unassembled WGS sequence"/>
</dbReference>
<dbReference type="RefSeq" id="WP_109725772.1">
    <property type="nucleotide sequence ID" value="NZ_QGDI01000003.1"/>
</dbReference>
<comment type="caution">
    <text evidence="1">The sequence shown here is derived from an EMBL/GenBank/DDBJ whole genome shotgun (WGS) entry which is preliminary data.</text>
</comment>
<dbReference type="AlphaFoldDB" id="A0A315Y114"/>
<name>A0A315Y114_RUMFL</name>
<evidence type="ECO:0000313" key="2">
    <source>
        <dbReference type="Proteomes" id="UP000245720"/>
    </source>
</evidence>
<proteinExistence type="predicted"/>
<evidence type="ECO:0000313" key="1">
    <source>
        <dbReference type="EMBL" id="PWJ13985.1"/>
    </source>
</evidence>
<dbReference type="EMBL" id="QGDI01000003">
    <property type="protein sequence ID" value="PWJ13985.1"/>
    <property type="molecule type" value="Genomic_DNA"/>
</dbReference>
<organism evidence="1 2">
    <name type="scientific">Ruminococcus flavefaciens</name>
    <dbReference type="NCBI Taxonomy" id="1265"/>
    <lineage>
        <taxon>Bacteria</taxon>
        <taxon>Bacillati</taxon>
        <taxon>Bacillota</taxon>
        <taxon>Clostridia</taxon>
        <taxon>Eubacteriales</taxon>
        <taxon>Oscillospiraceae</taxon>
        <taxon>Ruminococcus</taxon>
    </lineage>
</organism>
<sequence length="132" mass="15130">MKMKLRKCSCGGTAEIVDGEPTELGAKMLREYGLIPSRTYKAVCSSCGKSTASFPYGDEVKADWNRLNPLPLRKYVRVVRCKDCKHRKERHYEESGEKPYIKYECKFTKYSMSDDGFCSFGARMIKDGDKNE</sequence>
<protein>
    <submittedName>
        <fullName evidence="1">Uncharacterized protein</fullName>
    </submittedName>
</protein>
<reference evidence="1 2" key="1">
    <citation type="submission" date="2018-05" db="EMBL/GenBank/DDBJ databases">
        <title>The Hungate 1000. A catalogue of reference genomes from the rumen microbiome.</title>
        <authorList>
            <person name="Kelly W."/>
        </authorList>
    </citation>
    <scope>NUCLEOTIDE SEQUENCE [LARGE SCALE GENOMIC DNA]</scope>
    <source>
        <strain evidence="1 2">SAb67</strain>
    </source>
</reference>
<accession>A0A315Y114</accession>